<proteinExistence type="predicted"/>
<organism evidence="3 4">
    <name type="scientific">Kwoniella shivajii</name>
    <dbReference type="NCBI Taxonomy" id="564305"/>
    <lineage>
        <taxon>Eukaryota</taxon>
        <taxon>Fungi</taxon>
        <taxon>Dikarya</taxon>
        <taxon>Basidiomycota</taxon>
        <taxon>Agaricomycotina</taxon>
        <taxon>Tremellomycetes</taxon>
        <taxon>Tremellales</taxon>
        <taxon>Cryptococcaceae</taxon>
        <taxon>Kwoniella</taxon>
    </lineage>
</organism>
<dbReference type="SUPFAM" id="SSF51445">
    <property type="entry name" value="(Trans)glycosidases"/>
    <property type="match status" value="1"/>
</dbReference>
<dbReference type="GeneID" id="87957664"/>
<dbReference type="PANTHER" id="PTHR11177">
    <property type="entry name" value="CHITINASE"/>
    <property type="match status" value="1"/>
</dbReference>
<dbReference type="Gene3D" id="3.10.50.10">
    <property type="match status" value="1"/>
</dbReference>
<evidence type="ECO:0000313" key="3">
    <source>
        <dbReference type="EMBL" id="WRT68556.1"/>
    </source>
</evidence>
<dbReference type="EMBL" id="CP141887">
    <property type="protein sequence ID" value="WRT68556.1"/>
    <property type="molecule type" value="Genomic_DNA"/>
</dbReference>
<dbReference type="InterPro" id="IPR017853">
    <property type="entry name" value="GH"/>
</dbReference>
<dbReference type="PROSITE" id="PS51910">
    <property type="entry name" value="GH18_2"/>
    <property type="match status" value="1"/>
</dbReference>
<dbReference type="Proteomes" id="UP001329825">
    <property type="component" value="Chromosome 7"/>
</dbReference>
<protein>
    <recommendedName>
        <fullName evidence="2">GH18 domain-containing protein</fullName>
    </recommendedName>
</protein>
<dbReference type="Gene3D" id="3.20.20.80">
    <property type="entry name" value="Glycosidases"/>
    <property type="match status" value="2"/>
</dbReference>
<sequence length="450" mass="49578">MHYFGLLTLLSLIPFTESTSLPLGYLHHPQPRSDHGVLEERQTDGTGWHGYRSVGYYPNWVIYNDDPFTVNDITAKDFTHIIYAFANVDRNSGAVYLGDNYADTQFPYPGDNPDNDQGNNLYGNLKQLFLLKKNNRNLKIQLGIGGATYSSIARAHWYTHTCSSPMTAQTASLVDLFKRLRTSLNNAASQIGGGHFILSWAAACGFPNWSAQDVRGMDQYLDYWNLMAYDFSGPWTDMALPASNLLPDKRSSDVNASGSQCLQHYIDSGVDSRKLNLGLPLYGTGFTGTRGMWTSYSGNEQYNTAELPLDGDPVQYDAALGGSWSYNPSTGRVVSFDTPTLAIQKANYVISHNIGGMMYWSIDGDYTKLQPIAASLPDRPARQGLDSNGQKCTCPPVPGGGNNVPINTNIGYSLVDTVVTAFKRNGGGLDNTQNRLKYPNSEYDNIRNGL</sequence>
<name>A0ABZ1D6I1_9TREE</name>
<reference evidence="3 4" key="1">
    <citation type="submission" date="2024-01" db="EMBL/GenBank/DDBJ databases">
        <title>Comparative genomics of Cryptococcus and Kwoniella reveals pathogenesis evolution and contrasting modes of karyotype evolution via chromosome fusion or intercentromeric recombination.</title>
        <authorList>
            <person name="Coelho M.A."/>
            <person name="David-Palma M."/>
            <person name="Shea T."/>
            <person name="Bowers K."/>
            <person name="McGinley-Smith S."/>
            <person name="Mohammad A.W."/>
            <person name="Gnirke A."/>
            <person name="Yurkov A.M."/>
            <person name="Nowrousian M."/>
            <person name="Sun S."/>
            <person name="Cuomo C.A."/>
            <person name="Heitman J."/>
        </authorList>
    </citation>
    <scope>NUCLEOTIDE SEQUENCE [LARGE SCALE GENOMIC DNA]</scope>
    <source>
        <strain evidence="3">CBS 11374</strain>
    </source>
</reference>
<dbReference type="SMART" id="SM00636">
    <property type="entry name" value="Glyco_18"/>
    <property type="match status" value="1"/>
</dbReference>
<dbReference type="PANTHER" id="PTHR11177:SF317">
    <property type="entry name" value="CHITINASE 12-RELATED"/>
    <property type="match status" value="1"/>
</dbReference>
<evidence type="ECO:0000259" key="2">
    <source>
        <dbReference type="PROSITE" id="PS51910"/>
    </source>
</evidence>
<keyword evidence="4" id="KW-1185">Reference proteome</keyword>
<gene>
    <name evidence="3" type="ORF">IL334_005533</name>
</gene>
<evidence type="ECO:0000256" key="1">
    <source>
        <dbReference type="SAM" id="SignalP"/>
    </source>
</evidence>
<dbReference type="RefSeq" id="XP_062793296.1">
    <property type="nucleotide sequence ID" value="XM_062937245.1"/>
</dbReference>
<evidence type="ECO:0000313" key="4">
    <source>
        <dbReference type="Proteomes" id="UP001329825"/>
    </source>
</evidence>
<dbReference type="InterPro" id="IPR011583">
    <property type="entry name" value="Chitinase_II/V-like_cat"/>
</dbReference>
<dbReference type="Pfam" id="PF00704">
    <property type="entry name" value="Glyco_hydro_18"/>
    <property type="match status" value="2"/>
</dbReference>
<feature type="chain" id="PRO_5045388222" description="GH18 domain-containing protein" evidence="1">
    <location>
        <begin position="19"/>
        <end position="450"/>
    </location>
</feature>
<accession>A0ABZ1D6I1</accession>
<dbReference type="InterPro" id="IPR050314">
    <property type="entry name" value="Glycosyl_Hydrlase_18"/>
</dbReference>
<dbReference type="InterPro" id="IPR029070">
    <property type="entry name" value="Chitinase_insertion_sf"/>
</dbReference>
<feature type="signal peptide" evidence="1">
    <location>
        <begin position="1"/>
        <end position="18"/>
    </location>
</feature>
<dbReference type="InterPro" id="IPR001223">
    <property type="entry name" value="Glyco_hydro18_cat"/>
</dbReference>
<keyword evidence="1" id="KW-0732">Signal</keyword>
<feature type="domain" description="GH18" evidence="2">
    <location>
        <begin position="51"/>
        <end position="379"/>
    </location>
</feature>